<organism evidence="3 4">
    <name type="scientific">Leeia speluncae</name>
    <dbReference type="NCBI Taxonomy" id="2884804"/>
    <lineage>
        <taxon>Bacteria</taxon>
        <taxon>Pseudomonadati</taxon>
        <taxon>Pseudomonadota</taxon>
        <taxon>Betaproteobacteria</taxon>
        <taxon>Neisseriales</taxon>
        <taxon>Leeiaceae</taxon>
        <taxon>Leeia</taxon>
    </lineage>
</organism>
<reference evidence="3" key="1">
    <citation type="submission" date="2021-10" db="EMBL/GenBank/DDBJ databases">
        <title>The complete genome sequence of Leeia sp. TBRC 13508.</title>
        <authorList>
            <person name="Charoenyingcharoen P."/>
            <person name="Yukphan P."/>
        </authorList>
    </citation>
    <scope>NUCLEOTIDE SEQUENCE</scope>
    <source>
        <strain evidence="3">TBRC 13508</strain>
    </source>
</reference>
<dbReference type="InterPro" id="IPR003010">
    <property type="entry name" value="C-N_Hydrolase"/>
</dbReference>
<dbReference type="GO" id="GO:0016787">
    <property type="term" value="F:hydrolase activity"/>
    <property type="evidence" value="ECO:0007669"/>
    <property type="project" value="UniProtKB-KW"/>
</dbReference>
<dbReference type="EMBL" id="JAJBZT010000005">
    <property type="protein sequence ID" value="MCB6184044.1"/>
    <property type="molecule type" value="Genomic_DNA"/>
</dbReference>
<keyword evidence="4" id="KW-1185">Reference proteome</keyword>
<dbReference type="SUPFAM" id="SSF56317">
    <property type="entry name" value="Carbon-nitrogen hydrolase"/>
    <property type="match status" value="1"/>
</dbReference>
<evidence type="ECO:0000313" key="3">
    <source>
        <dbReference type="EMBL" id="MCB6184044.1"/>
    </source>
</evidence>
<evidence type="ECO:0000259" key="2">
    <source>
        <dbReference type="PROSITE" id="PS50263"/>
    </source>
</evidence>
<protein>
    <submittedName>
        <fullName evidence="3">Carbon-nitrogen hydrolase family protein</fullName>
    </submittedName>
</protein>
<dbReference type="PANTHER" id="PTHR23088">
    <property type="entry name" value="NITRILASE-RELATED"/>
    <property type="match status" value="1"/>
</dbReference>
<dbReference type="CDD" id="cd07572">
    <property type="entry name" value="nit"/>
    <property type="match status" value="1"/>
</dbReference>
<dbReference type="InterPro" id="IPR045254">
    <property type="entry name" value="Nit1/2_C-N_Hydrolase"/>
</dbReference>
<dbReference type="PANTHER" id="PTHR23088:SF27">
    <property type="entry name" value="DEAMINATED GLUTATHIONE AMIDASE"/>
    <property type="match status" value="1"/>
</dbReference>
<dbReference type="Proteomes" id="UP001165395">
    <property type="component" value="Unassembled WGS sequence"/>
</dbReference>
<accession>A0ABS8D767</accession>
<dbReference type="Pfam" id="PF00795">
    <property type="entry name" value="CN_hydrolase"/>
    <property type="match status" value="1"/>
</dbReference>
<dbReference type="Gene3D" id="3.60.110.10">
    <property type="entry name" value="Carbon-nitrogen hydrolase"/>
    <property type="match status" value="1"/>
</dbReference>
<dbReference type="InterPro" id="IPR036526">
    <property type="entry name" value="C-N_Hydrolase_sf"/>
</dbReference>
<dbReference type="PROSITE" id="PS50263">
    <property type="entry name" value="CN_HYDROLASE"/>
    <property type="match status" value="1"/>
</dbReference>
<name>A0ABS8D767_9NEIS</name>
<comment type="caution">
    <text evidence="3">The sequence shown here is derived from an EMBL/GenBank/DDBJ whole genome shotgun (WGS) entry which is preliminary data.</text>
</comment>
<feature type="domain" description="CN hydrolase" evidence="2">
    <location>
        <begin position="5"/>
        <end position="250"/>
    </location>
</feature>
<evidence type="ECO:0000313" key="4">
    <source>
        <dbReference type="Proteomes" id="UP001165395"/>
    </source>
</evidence>
<sequence>MTERMLVAAVQMNSGEMLGENLSLARQLVKEASEKGAQLVVLPEYFYLMGKTDEARLSLGEPFGDGPIQRFLSDLARENGIWLQCGTVPLSGPDKQHVFNSCLTFNPEGECVGRYDKIHLFGFQDSKDTYQESDTLSAGDVVTTLITPFGRLRPSICYDLRFPELFRTAPAPELITVPAAFTHTTGLAHWEVLLRARAIENQCYVIAAAQTGWHPNGRQTFGHSMIIDPWGKVLSVLPEGNGVVIAELDPSVLAEIRQKLPALQHRRLDKH</sequence>
<evidence type="ECO:0000256" key="1">
    <source>
        <dbReference type="ARBA" id="ARBA00022801"/>
    </source>
</evidence>
<proteinExistence type="predicted"/>
<gene>
    <name evidence="3" type="ORF">LIN78_10855</name>
</gene>
<keyword evidence="1 3" id="KW-0378">Hydrolase</keyword>